<reference evidence="1" key="1">
    <citation type="journal article" date="2012" name="PLoS ONE">
        <title>Gene sets for utilization of primary and secondary nutrition supplies in the distal gut of endangered iberian lynx.</title>
        <authorList>
            <person name="Alcaide M."/>
            <person name="Messina E."/>
            <person name="Richter M."/>
            <person name="Bargiela R."/>
            <person name="Peplies J."/>
            <person name="Huws S.A."/>
            <person name="Newbold C.J."/>
            <person name="Golyshin P.N."/>
            <person name="Simon M.A."/>
            <person name="Lopez G."/>
            <person name="Yakimov M.M."/>
            <person name="Ferrer M."/>
        </authorList>
    </citation>
    <scope>NUCLEOTIDE SEQUENCE</scope>
</reference>
<sequence length="50" mass="6183">MDEKRTDAGQRFDLRPYWDSDRLSCVYIERMRQIFGAFRFILFGCIWFLI</sequence>
<dbReference type="AlphaFoldDB" id="J9FFG1"/>
<gene>
    <name evidence="1" type="ORF">EVA_18253</name>
</gene>
<evidence type="ECO:0000313" key="1">
    <source>
        <dbReference type="EMBL" id="EJW93641.1"/>
    </source>
</evidence>
<comment type="caution">
    <text evidence="1">The sequence shown here is derived from an EMBL/GenBank/DDBJ whole genome shotgun (WGS) entry which is preliminary data.</text>
</comment>
<proteinExistence type="predicted"/>
<accession>J9FFG1</accession>
<dbReference type="EMBL" id="AMCI01006856">
    <property type="protein sequence ID" value="EJW93641.1"/>
    <property type="molecule type" value="Genomic_DNA"/>
</dbReference>
<protein>
    <submittedName>
        <fullName evidence="1">Uncharacterized protein</fullName>
    </submittedName>
</protein>
<name>J9FFG1_9ZZZZ</name>
<organism evidence="1">
    <name type="scientific">gut metagenome</name>
    <dbReference type="NCBI Taxonomy" id="749906"/>
    <lineage>
        <taxon>unclassified sequences</taxon>
        <taxon>metagenomes</taxon>
        <taxon>organismal metagenomes</taxon>
    </lineage>
</organism>